<dbReference type="InterPro" id="IPR034660">
    <property type="entry name" value="DinB/YfiT-like"/>
</dbReference>
<dbReference type="Proteomes" id="UP000053923">
    <property type="component" value="Unassembled WGS sequence"/>
</dbReference>
<dbReference type="Gene3D" id="1.20.120.450">
    <property type="entry name" value="dinb family like domain"/>
    <property type="match status" value="1"/>
</dbReference>
<dbReference type="Pfam" id="PF04978">
    <property type="entry name" value="MST"/>
    <property type="match status" value="1"/>
</dbReference>
<evidence type="ECO:0000313" key="2">
    <source>
        <dbReference type="Proteomes" id="UP000053923"/>
    </source>
</evidence>
<name>A0A0X3V685_9ACTN</name>
<protein>
    <submittedName>
        <fullName evidence="1">Mini-circle protein</fullName>
    </submittedName>
</protein>
<reference evidence="2" key="1">
    <citation type="submission" date="2015-10" db="EMBL/GenBank/DDBJ databases">
        <authorList>
            <person name="Ju K.-S."/>
            <person name="Doroghazi J.R."/>
            <person name="Metcalf W.W."/>
        </authorList>
    </citation>
    <scope>NUCLEOTIDE SEQUENCE [LARGE SCALE GENOMIC DNA]</scope>
    <source>
        <strain evidence="2">NRRL 3151</strain>
    </source>
</reference>
<keyword evidence="2" id="KW-1185">Reference proteome</keyword>
<proteinExistence type="predicted"/>
<evidence type="ECO:0000313" key="1">
    <source>
        <dbReference type="EMBL" id="KUL39732.1"/>
    </source>
</evidence>
<accession>A0A0X3V685</accession>
<dbReference type="EMBL" id="LLZG01000092">
    <property type="protein sequence ID" value="KUL39732.1"/>
    <property type="molecule type" value="Genomic_DNA"/>
</dbReference>
<dbReference type="OrthoDB" id="4548523at2"/>
<dbReference type="SUPFAM" id="SSF109854">
    <property type="entry name" value="DinB/YfiT-like putative metalloenzymes"/>
    <property type="match status" value="1"/>
</dbReference>
<sequence length="186" mass="20755">MSYDTEAPVLIEPPVAGSEADTLIGSLERQRRTFAWKCEGLDAAGLGTRLGPSALTLGGLLKHLALVEDEYFTRRLLGVELPPPWDAVDWDADPDWEWRSAAQDKPEQLYALWEEAVARSRANLRQVLSEGGVDQLVRHTWPDGRAPSVRRVLIDLVEEYARHLGQADMIRESIDGRVGEDPPADF</sequence>
<comment type="caution">
    <text evidence="1">The sequence shown here is derived from an EMBL/GenBank/DDBJ whole genome shotgun (WGS) entry which is preliminary data.</text>
</comment>
<organism evidence="1 2">
    <name type="scientific">Streptomyces regalis</name>
    <dbReference type="NCBI Taxonomy" id="68262"/>
    <lineage>
        <taxon>Bacteria</taxon>
        <taxon>Bacillati</taxon>
        <taxon>Actinomycetota</taxon>
        <taxon>Actinomycetes</taxon>
        <taxon>Kitasatosporales</taxon>
        <taxon>Streptomycetaceae</taxon>
        <taxon>Streptomyces</taxon>
    </lineage>
</organism>
<dbReference type="RefSeq" id="WP_062702469.1">
    <property type="nucleotide sequence ID" value="NZ_LLZG01000092.1"/>
</dbReference>
<dbReference type="AlphaFoldDB" id="A0A0X3V685"/>
<dbReference type="InterPro" id="IPR007061">
    <property type="entry name" value="MST-like"/>
</dbReference>
<gene>
    <name evidence="1" type="ORF">ADL12_14830</name>
</gene>